<evidence type="ECO:0000256" key="1">
    <source>
        <dbReference type="ARBA" id="ARBA00001971"/>
    </source>
</evidence>
<organism evidence="15 16">
    <name type="scientific">Drosophila guanche</name>
    <name type="common">Fruit fly</name>
    <dbReference type="NCBI Taxonomy" id="7266"/>
    <lineage>
        <taxon>Eukaryota</taxon>
        <taxon>Metazoa</taxon>
        <taxon>Ecdysozoa</taxon>
        <taxon>Arthropoda</taxon>
        <taxon>Hexapoda</taxon>
        <taxon>Insecta</taxon>
        <taxon>Pterygota</taxon>
        <taxon>Neoptera</taxon>
        <taxon>Endopterygota</taxon>
        <taxon>Diptera</taxon>
        <taxon>Brachycera</taxon>
        <taxon>Muscomorpha</taxon>
        <taxon>Ephydroidea</taxon>
        <taxon>Drosophilidae</taxon>
        <taxon>Drosophila</taxon>
        <taxon>Sophophora</taxon>
    </lineage>
</organism>
<dbReference type="InterPro" id="IPR001128">
    <property type="entry name" value="Cyt_P450"/>
</dbReference>
<dbReference type="STRING" id="7266.A0A3B0K489"/>
<name>A0A3B0K489_DROGU</name>
<dbReference type="GO" id="GO:0005506">
    <property type="term" value="F:iron ion binding"/>
    <property type="evidence" value="ECO:0007669"/>
    <property type="project" value="InterPro"/>
</dbReference>
<evidence type="ECO:0000256" key="14">
    <source>
        <dbReference type="RuleBase" id="RU000461"/>
    </source>
</evidence>
<keyword evidence="5 13" id="KW-0349">Heme</keyword>
<comment type="similarity">
    <text evidence="4 14">Belongs to the cytochrome P450 family.</text>
</comment>
<comment type="subcellular location">
    <subcellularLocation>
        <location evidence="3">Endoplasmic reticulum membrane</location>
        <topology evidence="3">Peripheral membrane protein</topology>
    </subcellularLocation>
    <subcellularLocation>
        <location evidence="2">Microsome membrane</location>
        <topology evidence="2">Peripheral membrane protein</topology>
    </subcellularLocation>
</comment>
<gene>
    <name evidence="15" type="ORF">DGUA_6G015925</name>
</gene>
<comment type="cofactor">
    <cofactor evidence="1 13">
        <name>heme</name>
        <dbReference type="ChEBI" id="CHEBI:30413"/>
    </cofactor>
</comment>
<keyword evidence="10 13" id="KW-0408">Iron</keyword>
<dbReference type="PANTHER" id="PTHR24292">
    <property type="entry name" value="CYTOCHROME P450"/>
    <property type="match status" value="1"/>
</dbReference>
<evidence type="ECO:0000256" key="4">
    <source>
        <dbReference type="ARBA" id="ARBA00010617"/>
    </source>
</evidence>
<dbReference type="PANTHER" id="PTHR24292:SF93">
    <property type="entry name" value="CYTOCHROME P450 310A1-RELATED"/>
    <property type="match status" value="1"/>
</dbReference>
<dbReference type="GO" id="GO:0016705">
    <property type="term" value="F:oxidoreductase activity, acting on paired donors, with incorporation or reduction of molecular oxygen"/>
    <property type="evidence" value="ECO:0007669"/>
    <property type="project" value="InterPro"/>
</dbReference>
<dbReference type="GO" id="GO:0020037">
    <property type="term" value="F:heme binding"/>
    <property type="evidence" value="ECO:0007669"/>
    <property type="project" value="InterPro"/>
</dbReference>
<dbReference type="GO" id="GO:0005789">
    <property type="term" value="C:endoplasmic reticulum membrane"/>
    <property type="evidence" value="ECO:0007669"/>
    <property type="project" value="UniProtKB-SubCell"/>
</dbReference>
<evidence type="ECO:0000256" key="9">
    <source>
        <dbReference type="ARBA" id="ARBA00023002"/>
    </source>
</evidence>
<dbReference type="InterPro" id="IPR050476">
    <property type="entry name" value="Insect_CytP450_Detox"/>
</dbReference>
<feature type="binding site" description="axial binding residue" evidence="13">
    <location>
        <position position="453"/>
    </location>
    <ligand>
        <name>heme</name>
        <dbReference type="ChEBI" id="CHEBI:30413"/>
    </ligand>
    <ligandPart>
        <name>Fe</name>
        <dbReference type="ChEBI" id="CHEBI:18248"/>
    </ligandPart>
</feature>
<dbReference type="PRINTS" id="PR00463">
    <property type="entry name" value="EP450I"/>
</dbReference>
<evidence type="ECO:0000313" key="15">
    <source>
        <dbReference type="EMBL" id="SPP88103.1"/>
    </source>
</evidence>
<evidence type="ECO:0000256" key="10">
    <source>
        <dbReference type="ARBA" id="ARBA00023004"/>
    </source>
</evidence>
<reference evidence="16" key="1">
    <citation type="submission" date="2018-01" db="EMBL/GenBank/DDBJ databases">
        <authorList>
            <person name="Alioto T."/>
            <person name="Alioto T."/>
        </authorList>
    </citation>
    <scope>NUCLEOTIDE SEQUENCE [LARGE SCALE GENOMIC DNA]</scope>
</reference>
<evidence type="ECO:0000256" key="13">
    <source>
        <dbReference type="PIRSR" id="PIRSR602401-1"/>
    </source>
</evidence>
<keyword evidence="6 13" id="KW-0479">Metal-binding</keyword>
<evidence type="ECO:0000256" key="11">
    <source>
        <dbReference type="ARBA" id="ARBA00023033"/>
    </source>
</evidence>
<evidence type="ECO:0000313" key="16">
    <source>
        <dbReference type="Proteomes" id="UP000268350"/>
    </source>
</evidence>
<dbReference type="Proteomes" id="UP000268350">
    <property type="component" value="Unassembled WGS sequence"/>
</dbReference>
<dbReference type="FunFam" id="1.10.630.10:FF:000042">
    <property type="entry name" value="Cytochrome P450"/>
    <property type="match status" value="1"/>
</dbReference>
<dbReference type="InterPro" id="IPR036396">
    <property type="entry name" value="Cyt_P450_sf"/>
</dbReference>
<dbReference type="CDD" id="cd11056">
    <property type="entry name" value="CYP6-like"/>
    <property type="match status" value="1"/>
</dbReference>
<dbReference type="PROSITE" id="PS00086">
    <property type="entry name" value="CYTOCHROME_P450"/>
    <property type="match status" value="1"/>
</dbReference>
<evidence type="ECO:0000256" key="5">
    <source>
        <dbReference type="ARBA" id="ARBA00022617"/>
    </source>
</evidence>
<dbReference type="Gene3D" id="1.10.630.10">
    <property type="entry name" value="Cytochrome P450"/>
    <property type="match status" value="1"/>
</dbReference>
<protein>
    <submittedName>
        <fullName evidence="15">Blast:Probable cytochrome P450 6d5</fullName>
    </submittedName>
</protein>
<evidence type="ECO:0000256" key="3">
    <source>
        <dbReference type="ARBA" id="ARBA00004406"/>
    </source>
</evidence>
<evidence type="ECO:0000256" key="12">
    <source>
        <dbReference type="ARBA" id="ARBA00023136"/>
    </source>
</evidence>
<dbReference type="SUPFAM" id="SSF48264">
    <property type="entry name" value="Cytochrome P450"/>
    <property type="match status" value="1"/>
</dbReference>
<dbReference type="InterPro" id="IPR017972">
    <property type="entry name" value="Cyt_P450_CS"/>
</dbReference>
<dbReference type="PRINTS" id="PR00385">
    <property type="entry name" value="P450"/>
</dbReference>
<dbReference type="Pfam" id="PF00067">
    <property type="entry name" value="p450"/>
    <property type="match status" value="1"/>
</dbReference>
<keyword evidence="12" id="KW-0472">Membrane</keyword>
<dbReference type="OrthoDB" id="2789670at2759"/>
<keyword evidence="8" id="KW-0492">Microsome</keyword>
<evidence type="ECO:0000256" key="6">
    <source>
        <dbReference type="ARBA" id="ARBA00022723"/>
    </source>
</evidence>
<dbReference type="GO" id="GO:0004497">
    <property type="term" value="F:monooxygenase activity"/>
    <property type="evidence" value="ECO:0007669"/>
    <property type="project" value="UniProtKB-KW"/>
</dbReference>
<dbReference type="OMA" id="KWTFSFW"/>
<keyword evidence="11 14" id="KW-0503">Monooxygenase</keyword>
<proteinExistence type="inferred from homology"/>
<dbReference type="AlphaFoldDB" id="A0A3B0K489"/>
<keyword evidence="9 14" id="KW-0560">Oxidoreductase</keyword>
<evidence type="ECO:0000256" key="7">
    <source>
        <dbReference type="ARBA" id="ARBA00022824"/>
    </source>
</evidence>
<evidence type="ECO:0000256" key="2">
    <source>
        <dbReference type="ARBA" id="ARBA00004174"/>
    </source>
</evidence>
<dbReference type="InterPro" id="IPR002401">
    <property type="entry name" value="Cyt_P450_E_grp-I"/>
</dbReference>
<dbReference type="EMBL" id="OUUW01000013">
    <property type="protein sequence ID" value="SPP88103.1"/>
    <property type="molecule type" value="Genomic_DNA"/>
</dbReference>
<evidence type="ECO:0000256" key="8">
    <source>
        <dbReference type="ARBA" id="ARBA00022848"/>
    </source>
</evidence>
<keyword evidence="7" id="KW-0256">Endoplasmic reticulum</keyword>
<keyword evidence="16" id="KW-1185">Reference proteome</keyword>
<sequence>MIGIVLLVAAVTLLYVYLKWTFSYWDRQGFPSAGVTIPFGALDSVRRGKRSFGMAIYDMYTATKEPVMGMYLTLRPALLVRDAKLVNNILVKDFASFHDRGIYVDEKNDPMSASIFALEGSSWKNLRAKLTPSFTSGKLKAMFPTAEAIGDKMVAHLNNTLPQEGSQEVELKSLMLTYAVDIIASTIFGLDVDSFADPNNEFLAITKTINQNSFEDILRGTTSFLYPGLEKIFVRLGWTQEGPERLRELSHRTVDLREEKNIVRRDLLQLLLQLRNTGQISSDDGMWSAENNSKGLKSISKDYIAGQLFIFYVAGYETTASTAAFTIYELTQNPEVMAKAVEDVRSALEKHDGKLTYDAIQDMKYLDLCVMETARKYPALPLLNRVCTQEYTVPDSKMVIKKGTPIIISLIGMHRDAEYFTDPLAYQPERYLDENKNFNPAAYLPFGEGPRHCIGLRMGKVNVKLAVAKVLSNFNLEMRKEKREIEFGVYGIPLMAKGGVPVCISRKK</sequence>
<accession>A0A3B0K489</accession>